<dbReference type="GO" id="GO:0051607">
    <property type="term" value="P:defense response to virus"/>
    <property type="evidence" value="ECO:0007669"/>
    <property type="project" value="UniProtKB-KW"/>
</dbReference>
<feature type="domain" description="CRISPR type III-associated protein" evidence="2">
    <location>
        <begin position="101"/>
        <end position="307"/>
    </location>
</feature>
<dbReference type="Proteomes" id="UP000199312">
    <property type="component" value="Unassembled WGS sequence"/>
</dbReference>
<dbReference type="STRING" id="593133.SAMN04488006_0067"/>
<keyword evidence="4" id="KW-1185">Reference proteome</keyword>
<sequence>MEVLLPKYHLTEFFKRNNSSFDNYGLAVEKYGRNNDAKLEYLESDDNRGRSGKNLFHTPNSEAQNLCGKIQKKQTGIIEQLKQQHKTTGSLELQQNWRMAVGMGNVSVYNNGFTLHPIYGIPYIPAQAVKGILRNYIIQKFFSIESIESKELDKVGKKMEEEAMQDQLFCLLFGSTEKSYNKKAHKSIIDFMDVFPVDSFTMVPDIMNPHYGDYYSDKNNNILPTDDLNPSPIIFLTVKDTAFKFNFYFNAKNESKCNNYRSSKIIHNSHFEKKNTFSIVELIEYFLKEALEINGVGAKTNVGYGRLTLKK</sequence>
<dbReference type="PANTHER" id="PTHR39965">
    <property type="entry name" value="CRISPR SYSTEM CMR SUBUNIT CMR6"/>
    <property type="match status" value="1"/>
</dbReference>
<dbReference type="NCBIfam" id="TIGR01898">
    <property type="entry name" value="cas_TM1791_cmr6"/>
    <property type="match status" value="1"/>
</dbReference>
<evidence type="ECO:0000259" key="2">
    <source>
        <dbReference type="Pfam" id="PF03787"/>
    </source>
</evidence>
<accession>A0A1I6SR63</accession>
<name>A0A1I6SR63_9FLAO</name>
<proteinExistence type="predicted"/>
<keyword evidence="1" id="KW-0051">Antiviral defense</keyword>
<evidence type="ECO:0000313" key="4">
    <source>
        <dbReference type="Proteomes" id="UP000199312"/>
    </source>
</evidence>
<dbReference type="InterPro" id="IPR010172">
    <property type="entry name" value="CRISPR-assoc_prot_TM1791"/>
</dbReference>
<dbReference type="OrthoDB" id="9813956at2"/>
<evidence type="ECO:0000313" key="3">
    <source>
        <dbReference type="EMBL" id="SFS79390.1"/>
    </source>
</evidence>
<dbReference type="RefSeq" id="WP_090230268.1">
    <property type="nucleotide sequence ID" value="NZ_FOZP01000010.1"/>
</dbReference>
<gene>
    <name evidence="3" type="ORF">SAMN04488006_0067</name>
</gene>
<protein>
    <submittedName>
        <fullName evidence="3">CRISPR-associated protein Cmr6</fullName>
    </submittedName>
</protein>
<dbReference type="Pfam" id="PF03787">
    <property type="entry name" value="RAMPs"/>
    <property type="match status" value="1"/>
</dbReference>
<dbReference type="AlphaFoldDB" id="A0A1I6SR63"/>
<evidence type="ECO:0000256" key="1">
    <source>
        <dbReference type="ARBA" id="ARBA00023118"/>
    </source>
</evidence>
<organism evidence="3 4">
    <name type="scientific">Lutibacter maritimus</name>
    <dbReference type="NCBI Taxonomy" id="593133"/>
    <lineage>
        <taxon>Bacteria</taxon>
        <taxon>Pseudomonadati</taxon>
        <taxon>Bacteroidota</taxon>
        <taxon>Flavobacteriia</taxon>
        <taxon>Flavobacteriales</taxon>
        <taxon>Flavobacteriaceae</taxon>
        <taxon>Lutibacter</taxon>
    </lineage>
</organism>
<dbReference type="InterPro" id="IPR005537">
    <property type="entry name" value="RAMP_III_fam"/>
</dbReference>
<dbReference type="PANTHER" id="PTHR39965:SF1">
    <property type="entry name" value="CRISPR SYSTEM CMR SUBUNIT CMR6"/>
    <property type="match status" value="1"/>
</dbReference>
<reference evidence="4" key="1">
    <citation type="submission" date="2016-10" db="EMBL/GenBank/DDBJ databases">
        <authorList>
            <person name="Varghese N."/>
            <person name="Submissions S."/>
        </authorList>
    </citation>
    <scope>NUCLEOTIDE SEQUENCE [LARGE SCALE GENOMIC DNA]</scope>
    <source>
        <strain evidence="4">DSM 24450</strain>
    </source>
</reference>
<dbReference type="EMBL" id="FOZP01000010">
    <property type="protein sequence ID" value="SFS79390.1"/>
    <property type="molecule type" value="Genomic_DNA"/>
</dbReference>